<comment type="similarity">
    <text evidence="4 21">Belongs to the folylpolyglutamate synthase family.</text>
</comment>
<comment type="function">
    <text evidence="1">Functions in two distinct reactions of the de novo folate biosynthetic pathway. Catalyzes the addition of a glutamate residue to dihydropteroate (7,8-dihydropteroate or H2Pte) to form dihydrofolate (7,8-dihydrofolate monoglutamate or H2Pte-Glu). Also catalyzes successive additions of L-glutamate to tetrahydrofolate or 10-formyltetrahydrofolate or 5,10-methylenetetrahydrofolate, leading to folylpolyglutamate derivatives.</text>
</comment>
<dbReference type="Gene3D" id="3.40.1190.10">
    <property type="entry name" value="Mur-like, catalytic domain"/>
    <property type="match status" value="1"/>
</dbReference>
<accession>A0A2A2I1B9</accession>
<dbReference type="EMBL" id="NMPM01000092">
    <property type="protein sequence ID" value="PAV24890.1"/>
    <property type="molecule type" value="Genomic_DNA"/>
</dbReference>
<feature type="domain" description="Mur ligase C-terminal" evidence="22">
    <location>
        <begin position="278"/>
        <end position="399"/>
    </location>
</feature>
<comment type="catalytic activity">
    <reaction evidence="20">
        <text>7,8-dihydropteroate + L-glutamate + ATP = 7,8-dihydrofolate + ADP + phosphate + H(+)</text>
        <dbReference type="Rhea" id="RHEA:23584"/>
        <dbReference type="ChEBI" id="CHEBI:15378"/>
        <dbReference type="ChEBI" id="CHEBI:17839"/>
        <dbReference type="ChEBI" id="CHEBI:29985"/>
        <dbReference type="ChEBI" id="CHEBI:30616"/>
        <dbReference type="ChEBI" id="CHEBI:43474"/>
        <dbReference type="ChEBI" id="CHEBI:57451"/>
        <dbReference type="ChEBI" id="CHEBI:456216"/>
        <dbReference type="EC" id="6.3.2.12"/>
    </reaction>
</comment>
<dbReference type="GO" id="GO:0005737">
    <property type="term" value="C:cytoplasm"/>
    <property type="evidence" value="ECO:0007669"/>
    <property type="project" value="TreeGrafter"/>
</dbReference>
<evidence type="ECO:0000256" key="14">
    <source>
        <dbReference type="ARBA" id="ARBA00030048"/>
    </source>
</evidence>
<evidence type="ECO:0000256" key="7">
    <source>
        <dbReference type="ARBA" id="ARBA00019357"/>
    </source>
</evidence>
<evidence type="ECO:0000256" key="1">
    <source>
        <dbReference type="ARBA" id="ARBA00002714"/>
    </source>
</evidence>
<dbReference type="GO" id="GO:0008841">
    <property type="term" value="F:dihydrofolate synthase activity"/>
    <property type="evidence" value="ECO:0007669"/>
    <property type="project" value="UniProtKB-EC"/>
</dbReference>
<dbReference type="GO" id="GO:0004326">
    <property type="term" value="F:tetrahydrofolylpolyglutamate synthase activity"/>
    <property type="evidence" value="ECO:0007669"/>
    <property type="project" value="UniProtKB-EC"/>
</dbReference>
<dbReference type="UniPathway" id="UPA00077">
    <property type="reaction ID" value="UER00157"/>
</dbReference>
<evidence type="ECO:0000256" key="19">
    <source>
        <dbReference type="ARBA" id="ARBA00049035"/>
    </source>
</evidence>
<dbReference type="EC" id="6.3.2.12" evidence="5"/>
<dbReference type="InterPro" id="IPR001645">
    <property type="entry name" value="Folylpolyglutamate_synth"/>
</dbReference>
<gene>
    <name evidence="23" type="ORF">CF392_13740</name>
</gene>
<keyword evidence="24" id="KW-1185">Reference proteome</keyword>
<name>A0A2A2I1B9_9GAMM</name>
<keyword evidence="9" id="KW-0479">Metal-binding</keyword>
<dbReference type="SUPFAM" id="SSF53244">
    <property type="entry name" value="MurD-like peptide ligases, peptide-binding domain"/>
    <property type="match status" value="1"/>
</dbReference>
<dbReference type="Gene3D" id="3.90.190.20">
    <property type="entry name" value="Mur ligase, C-terminal domain"/>
    <property type="match status" value="1"/>
</dbReference>
<dbReference type="AlphaFoldDB" id="A0A2A2I1B9"/>
<comment type="catalytic activity">
    <reaction evidence="19">
        <text>(6R)-5,10-methylenetetrahydrofolyl-(gamma-L-Glu)(n) + L-glutamate + ATP = (6R)-5,10-methylenetetrahydrofolyl-(gamma-L-Glu)(n+1) + ADP + phosphate + H(+)</text>
        <dbReference type="Rhea" id="RHEA:51912"/>
        <dbReference type="Rhea" id="RHEA-COMP:13257"/>
        <dbReference type="Rhea" id="RHEA-COMP:13258"/>
        <dbReference type="ChEBI" id="CHEBI:15378"/>
        <dbReference type="ChEBI" id="CHEBI:29985"/>
        <dbReference type="ChEBI" id="CHEBI:30616"/>
        <dbReference type="ChEBI" id="CHEBI:43474"/>
        <dbReference type="ChEBI" id="CHEBI:136572"/>
        <dbReference type="ChEBI" id="CHEBI:456216"/>
        <dbReference type="EC" id="6.3.2.17"/>
    </reaction>
</comment>
<dbReference type="InterPro" id="IPR036615">
    <property type="entry name" value="Mur_ligase_C_dom_sf"/>
</dbReference>
<dbReference type="PANTHER" id="PTHR11136">
    <property type="entry name" value="FOLYLPOLYGLUTAMATE SYNTHASE-RELATED"/>
    <property type="match status" value="1"/>
</dbReference>
<comment type="pathway">
    <text evidence="3">Cofactor biosynthesis; tetrahydrofolylpolyglutamate biosynthesis.</text>
</comment>
<evidence type="ECO:0000256" key="8">
    <source>
        <dbReference type="ARBA" id="ARBA00022598"/>
    </source>
</evidence>
<dbReference type="PANTHER" id="PTHR11136:SF0">
    <property type="entry name" value="DIHYDROFOLATE SYNTHETASE-RELATED"/>
    <property type="match status" value="1"/>
</dbReference>
<keyword evidence="10 21" id="KW-0547">Nucleotide-binding</keyword>
<proteinExistence type="inferred from homology"/>
<dbReference type="PROSITE" id="PS01011">
    <property type="entry name" value="FOLYLPOLYGLU_SYNT_1"/>
    <property type="match status" value="1"/>
</dbReference>
<keyword evidence="8 21" id="KW-0436">Ligase</keyword>
<evidence type="ECO:0000256" key="13">
    <source>
        <dbReference type="ARBA" id="ARBA00022909"/>
    </source>
</evidence>
<evidence type="ECO:0000256" key="6">
    <source>
        <dbReference type="ARBA" id="ARBA00013025"/>
    </source>
</evidence>
<keyword evidence="13" id="KW-0289">Folate biosynthesis</keyword>
<dbReference type="SUPFAM" id="SSF53623">
    <property type="entry name" value="MurD-like peptide ligases, catalytic domain"/>
    <property type="match status" value="1"/>
</dbReference>
<evidence type="ECO:0000256" key="20">
    <source>
        <dbReference type="ARBA" id="ARBA00049161"/>
    </source>
</evidence>
<dbReference type="Pfam" id="PF02875">
    <property type="entry name" value="Mur_ligase_C"/>
    <property type="match status" value="1"/>
</dbReference>
<evidence type="ECO:0000256" key="5">
    <source>
        <dbReference type="ARBA" id="ARBA00013023"/>
    </source>
</evidence>
<reference evidence="23 24" key="1">
    <citation type="submission" date="2017-07" db="EMBL/GenBank/DDBJ databases">
        <title>Tamlnaduibacter salinus (Mi-7) genome sequencing.</title>
        <authorList>
            <person name="Verma A."/>
            <person name="Krishnamurthi S."/>
        </authorList>
    </citation>
    <scope>NUCLEOTIDE SEQUENCE [LARGE SCALE GENOMIC DNA]</scope>
    <source>
        <strain evidence="23 24">Mi-7</strain>
    </source>
</reference>
<dbReference type="InterPro" id="IPR036565">
    <property type="entry name" value="Mur-like_cat_sf"/>
</dbReference>
<sequence>MEGHQRRALEHRHPVEIELGLDRVLLVLRRLFPKPPSARIITVAGTNGKGSTIAALESILRDAGQTVAAYTSPHIERYNERIRIDGQELDDARIVRAFERVESARGSVSLTYFEFGTLAAFVAFEEACSQNWLLEVGLGGRLDAVNALDPNMAVITSVGLDHTAWLGNDRETIGYEKAGVLRAGGVAICAELEPPRSVVNQARAQGVSLYRHGEAYRIERDGERLEVIDVDGARRVALPDRGLPEQSLAAAVQATWLIEPEIRDDSISASLAQTVVPGRFEVRSGAPAVILDVGHNPDAARWLAARLHRMPCRGRRYAIYAGLEDKDSGGVMEALANAVDAWYLASLRGPRALPAAALEARGRGRVSAPMHCCDSVGDALSAAMKGASPGDEVIVFGSFYTVAEARAWLDRN</sequence>
<evidence type="ECO:0000256" key="17">
    <source>
        <dbReference type="ARBA" id="ARBA00047493"/>
    </source>
</evidence>
<evidence type="ECO:0000256" key="16">
    <source>
        <dbReference type="ARBA" id="ARBA00032510"/>
    </source>
</evidence>
<evidence type="ECO:0000313" key="24">
    <source>
        <dbReference type="Proteomes" id="UP000218332"/>
    </source>
</evidence>
<keyword evidence="11 21" id="KW-0067">ATP-binding</keyword>
<dbReference type="Proteomes" id="UP000218332">
    <property type="component" value="Unassembled WGS sequence"/>
</dbReference>
<dbReference type="InterPro" id="IPR018109">
    <property type="entry name" value="Folylpolyglutamate_synth_CS"/>
</dbReference>
<protein>
    <recommendedName>
        <fullName evidence="7">Dihydrofolate synthase/folylpolyglutamate synthase</fullName>
        <ecNumber evidence="5">6.3.2.12</ecNumber>
        <ecNumber evidence="6">6.3.2.17</ecNumber>
    </recommendedName>
    <alternativeName>
        <fullName evidence="16">Folylpoly-gamma-glutamate synthetase-dihydrofolate synthetase</fullName>
    </alternativeName>
    <alternativeName>
        <fullName evidence="14">Folylpolyglutamate synthetase</fullName>
    </alternativeName>
    <alternativeName>
        <fullName evidence="15">Tetrahydrofolylpolyglutamate synthase</fullName>
    </alternativeName>
</protein>
<evidence type="ECO:0000259" key="22">
    <source>
        <dbReference type="Pfam" id="PF02875"/>
    </source>
</evidence>
<evidence type="ECO:0000256" key="15">
    <source>
        <dbReference type="ARBA" id="ARBA00030592"/>
    </source>
</evidence>
<dbReference type="GO" id="GO:0046654">
    <property type="term" value="P:tetrahydrofolate biosynthetic process"/>
    <property type="evidence" value="ECO:0007669"/>
    <property type="project" value="UniProtKB-UniPathway"/>
</dbReference>
<evidence type="ECO:0000256" key="3">
    <source>
        <dbReference type="ARBA" id="ARBA00005150"/>
    </source>
</evidence>
<evidence type="ECO:0000256" key="10">
    <source>
        <dbReference type="ARBA" id="ARBA00022741"/>
    </source>
</evidence>
<dbReference type="NCBIfam" id="TIGR01499">
    <property type="entry name" value="folC"/>
    <property type="match status" value="1"/>
</dbReference>
<dbReference type="NCBIfam" id="NF008101">
    <property type="entry name" value="PRK10846.1"/>
    <property type="match status" value="1"/>
</dbReference>
<evidence type="ECO:0000313" key="23">
    <source>
        <dbReference type="EMBL" id="PAV24890.1"/>
    </source>
</evidence>
<evidence type="ECO:0000256" key="11">
    <source>
        <dbReference type="ARBA" id="ARBA00022840"/>
    </source>
</evidence>
<comment type="pathway">
    <text evidence="2">Cofactor biosynthesis; tetrahydrofolate biosynthesis; 7,8-dihydrofolate from 2-amino-4-hydroxy-6-hydroxymethyl-7,8-dihydropteridine diphosphate and 4-aminobenzoate: step 2/2.</text>
</comment>
<dbReference type="EC" id="6.3.2.17" evidence="6"/>
<evidence type="ECO:0000256" key="21">
    <source>
        <dbReference type="PIRNR" id="PIRNR001563"/>
    </source>
</evidence>
<keyword evidence="12" id="KW-0460">Magnesium</keyword>
<evidence type="ECO:0000256" key="4">
    <source>
        <dbReference type="ARBA" id="ARBA00008276"/>
    </source>
</evidence>
<dbReference type="InterPro" id="IPR004101">
    <property type="entry name" value="Mur_ligase_C"/>
</dbReference>
<comment type="catalytic activity">
    <reaction evidence="18">
        <text>10-formyltetrahydrofolyl-(gamma-L-Glu)(n) + L-glutamate + ATP = 10-formyltetrahydrofolyl-(gamma-L-Glu)(n+1) + ADP + phosphate + H(+)</text>
        <dbReference type="Rhea" id="RHEA:51904"/>
        <dbReference type="Rhea" id="RHEA-COMP:13088"/>
        <dbReference type="Rhea" id="RHEA-COMP:14300"/>
        <dbReference type="ChEBI" id="CHEBI:15378"/>
        <dbReference type="ChEBI" id="CHEBI:29985"/>
        <dbReference type="ChEBI" id="CHEBI:30616"/>
        <dbReference type="ChEBI" id="CHEBI:43474"/>
        <dbReference type="ChEBI" id="CHEBI:134413"/>
        <dbReference type="ChEBI" id="CHEBI:456216"/>
        <dbReference type="EC" id="6.3.2.17"/>
    </reaction>
</comment>
<evidence type="ECO:0000256" key="18">
    <source>
        <dbReference type="ARBA" id="ARBA00047808"/>
    </source>
</evidence>
<comment type="catalytic activity">
    <reaction evidence="17">
        <text>(6S)-5,6,7,8-tetrahydrofolyl-(gamma-L-Glu)(n) + L-glutamate + ATP = (6S)-5,6,7,8-tetrahydrofolyl-(gamma-L-Glu)(n+1) + ADP + phosphate + H(+)</text>
        <dbReference type="Rhea" id="RHEA:10580"/>
        <dbReference type="Rhea" id="RHEA-COMP:14738"/>
        <dbReference type="Rhea" id="RHEA-COMP:14740"/>
        <dbReference type="ChEBI" id="CHEBI:15378"/>
        <dbReference type="ChEBI" id="CHEBI:29985"/>
        <dbReference type="ChEBI" id="CHEBI:30616"/>
        <dbReference type="ChEBI" id="CHEBI:43474"/>
        <dbReference type="ChEBI" id="CHEBI:141005"/>
        <dbReference type="ChEBI" id="CHEBI:456216"/>
        <dbReference type="EC" id="6.3.2.17"/>
    </reaction>
</comment>
<dbReference type="GO" id="GO:0046656">
    <property type="term" value="P:folic acid biosynthetic process"/>
    <property type="evidence" value="ECO:0007669"/>
    <property type="project" value="UniProtKB-KW"/>
</dbReference>
<comment type="caution">
    <text evidence="23">The sequence shown here is derived from an EMBL/GenBank/DDBJ whole genome shotgun (WGS) entry which is preliminary data.</text>
</comment>
<organism evidence="23 24">
    <name type="scientific">Tamilnaduibacter salinus</name>
    <dbReference type="NCBI Taxonomy" id="1484056"/>
    <lineage>
        <taxon>Bacteria</taxon>
        <taxon>Pseudomonadati</taxon>
        <taxon>Pseudomonadota</taxon>
        <taxon>Gammaproteobacteria</taxon>
        <taxon>Pseudomonadales</taxon>
        <taxon>Marinobacteraceae</taxon>
        <taxon>Tamilnaduibacter</taxon>
    </lineage>
</organism>
<evidence type="ECO:0000256" key="2">
    <source>
        <dbReference type="ARBA" id="ARBA00004799"/>
    </source>
</evidence>
<evidence type="ECO:0000256" key="9">
    <source>
        <dbReference type="ARBA" id="ARBA00022723"/>
    </source>
</evidence>
<dbReference type="GO" id="GO:0005524">
    <property type="term" value="F:ATP binding"/>
    <property type="evidence" value="ECO:0007669"/>
    <property type="project" value="UniProtKB-KW"/>
</dbReference>
<dbReference type="GO" id="GO:0046872">
    <property type="term" value="F:metal ion binding"/>
    <property type="evidence" value="ECO:0007669"/>
    <property type="project" value="UniProtKB-KW"/>
</dbReference>
<evidence type="ECO:0000256" key="12">
    <source>
        <dbReference type="ARBA" id="ARBA00022842"/>
    </source>
</evidence>
<dbReference type="PIRSF" id="PIRSF001563">
    <property type="entry name" value="Folylpolyglu_synth"/>
    <property type="match status" value="1"/>
</dbReference>